<dbReference type="AlphaFoldDB" id="A0A812PVF8"/>
<dbReference type="EMBL" id="CAJNDS010002140">
    <property type="protein sequence ID" value="CAE7348272.1"/>
    <property type="molecule type" value="Genomic_DNA"/>
</dbReference>
<comment type="caution">
    <text evidence="1">The sequence shown here is derived from an EMBL/GenBank/DDBJ whole genome shotgun (WGS) entry which is preliminary data.</text>
</comment>
<dbReference type="Proteomes" id="UP000604046">
    <property type="component" value="Unassembled WGS sequence"/>
</dbReference>
<gene>
    <name evidence="1" type="ORF">SNAT2548_LOCUS18290</name>
</gene>
<name>A0A812PVF8_9DINO</name>
<reference evidence="1" key="1">
    <citation type="submission" date="2021-02" db="EMBL/GenBank/DDBJ databases">
        <authorList>
            <person name="Dougan E. K."/>
            <person name="Rhodes N."/>
            <person name="Thang M."/>
            <person name="Chan C."/>
        </authorList>
    </citation>
    <scope>NUCLEOTIDE SEQUENCE</scope>
</reference>
<accession>A0A812PVF8</accession>
<sequence>MGAALQRIEELHASAPFKLPPLQKPDGYDQRISACRELGMTFHVSMSKDVFSSQGLSREGFHELLREKITEADLRLQDLNLKLKEPEEAEARKEPTFHRLRRLFSNIFGESLWLAERADLTEKRQQWQAWINKTSVADTYSKVCVEDSSVYLSSTGGTSLQVKFVGFKMNEDDKVQFVQADFSGGCQIQVAPKNWDADGGIKALKAISTLGIWNLVNHFEDTAQKSREDEALAQLMSPGIMRYYVVAHSENTFLQEGISWKCDSNGLLKILAAVA</sequence>
<protein>
    <submittedName>
        <fullName evidence="1">Uncharacterized protein</fullName>
    </submittedName>
</protein>
<keyword evidence="2" id="KW-1185">Reference proteome</keyword>
<evidence type="ECO:0000313" key="2">
    <source>
        <dbReference type="Proteomes" id="UP000604046"/>
    </source>
</evidence>
<proteinExistence type="predicted"/>
<evidence type="ECO:0000313" key="1">
    <source>
        <dbReference type="EMBL" id="CAE7348272.1"/>
    </source>
</evidence>
<organism evidence="1 2">
    <name type="scientific">Symbiodinium natans</name>
    <dbReference type="NCBI Taxonomy" id="878477"/>
    <lineage>
        <taxon>Eukaryota</taxon>
        <taxon>Sar</taxon>
        <taxon>Alveolata</taxon>
        <taxon>Dinophyceae</taxon>
        <taxon>Suessiales</taxon>
        <taxon>Symbiodiniaceae</taxon>
        <taxon>Symbiodinium</taxon>
    </lineage>
</organism>